<sequence>MGQHRRQRSGRSGLGGHEVNGNKHGPGKRIVGAEAKVVKTEMVPAETTMKTKTMRIASMPRSIVSPI</sequence>
<name>A0A0G4IAP7_9ALVE</name>
<evidence type="ECO:0000313" key="2">
    <source>
        <dbReference type="EMBL" id="CEM54112.1"/>
    </source>
</evidence>
<organism evidence="2">
    <name type="scientific">Chromera velia CCMP2878</name>
    <dbReference type="NCBI Taxonomy" id="1169474"/>
    <lineage>
        <taxon>Eukaryota</taxon>
        <taxon>Sar</taxon>
        <taxon>Alveolata</taxon>
        <taxon>Colpodellida</taxon>
        <taxon>Chromeraceae</taxon>
        <taxon>Chromera</taxon>
    </lineage>
</organism>
<feature type="region of interest" description="Disordered" evidence="1">
    <location>
        <begin position="1"/>
        <end position="32"/>
    </location>
</feature>
<feature type="region of interest" description="Disordered" evidence="1">
    <location>
        <begin position="44"/>
        <end position="67"/>
    </location>
</feature>
<dbReference type="AlphaFoldDB" id="A0A0G4IAP7"/>
<gene>
    <name evidence="2" type="ORF">Cvel_12511</name>
</gene>
<reference evidence="2" key="1">
    <citation type="submission" date="2014-11" db="EMBL/GenBank/DDBJ databases">
        <authorList>
            <person name="Otto D Thomas"/>
            <person name="Naeem Raeece"/>
        </authorList>
    </citation>
    <scope>NUCLEOTIDE SEQUENCE</scope>
</reference>
<evidence type="ECO:0000256" key="1">
    <source>
        <dbReference type="SAM" id="MobiDB-lite"/>
    </source>
</evidence>
<dbReference type="VEuPathDB" id="CryptoDB:Cvel_12511"/>
<dbReference type="EMBL" id="CDMZ01005756">
    <property type="protein sequence ID" value="CEM54112.1"/>
    <property type="molecule type" value="Genomic_DNA"/>
</dbReference>
<proteinExistence type="predicted"/>
<accession>A0A0G4IAP7</accession>
<protein>
    <submittedName>
        <fullName evidence="2">Uncharacterized protein</fullName>
    </submittedName>
</protein>